<reference evidence="2 3" key="1">
    <citation type="submission" date="2018-03" db="EMBL/GenBank/DDBJ databases">
        <title>Bioinformatic expansion and discovery of thiopeptide antibiotics.</title>
        <authorList>
            <person name="Schwalen C.J."/>
            <person name="Hudson G.A."/>
            <person name="Mitchell D.A."/>
        </authorList>
    </citation>
    <scope>NUCLEOTIDE SEQUENCE [LARGE SCALE GENOMIC DNA]</scope>
    <source>
        <strain evidence="2 3">ATCC 21389</strain>
    </source>
</reference>
<organism evidence="2 3">
    <name type="scientific">Streptomyces tateyamensis</name>
    <dbReference type="NCBI Taxonomy" id="565073"/>
    <lineage>
        <taxon>Bacteria</taxon>
        <taxon>Bacillati</taxon>
        <taxon>Actinomycetota</taxon>
        <taxon>Actinomycetes</taxon>
        <taxon>Kitasatosporales</taxon>
        <taxon>Streptomycetaceae</taxon>
        <taxon>Streptomyces</taxon>
    </lineage>
</organism>
<dbReference type="RefSeq" id="WP_110671579.1">
    <property type="nucleotide sequence ID" value="NZ_PYBW01000081.1"/>
</dbReference>
<dbReference type="AlphaFoldDB" id="A0A2V4P283"/>
<keyword evidence="1" id="KW-1133">Transmembrane helix</keyword>
<keyword evidence="1" id="KW-0812">Transmembrane</keyword>
<protein>
    <submittedName>
        <fullName evidence="2">Uncharacterized protein</fullName>
    </submittedName>
</protein>
<accession>A0A2V4P283</accession>
<sequence length="167" mass="17500">MDRPSPAEAREALARARQARLDSADALRTPWWLWAALGAVLALFAAANDFGSTAQEVAALGLGALAVAWVVAGRRSPRVAAAAGALHRSALPGYAWLPVLLIGLAFGAVQLFAGPALRRLLTGSGMPAWVRDHPYTASALPYAVFSVAAGLLINVVVRRTARRVAAR</sequence>
<dbReference type="Proteomes" id="UP000248039">
    <property type="component" value="Unassembled WGS sequence"/>
</dbReference>
<gene>
    <name evidence="2" type="ORF">C7C46_21845</name>
</gene>
<name>A0A2V4P283_9ACTN</name>
<evidence type="ECO:0000256" key="1">
    <source>
        <dbReference type="SAM" id="Phobius"/>
    </source>
</evidence>
<feature type="transmembrane region" description="Helical" evidence="1">
    <location>
        <begin position="137"/>
        <end position="157"/>
    </location>
</feature>
<dbReference type="EMBL" id="PYBW01000081">
    <property type="protein sequence ID" value="PYC76824.1"/>
    <property type="molecule type" value="Genomic_DNA"/>
</dbReference>
<comment type="caution">
    <text evidence="2">The sequence shown here is derived from an EMBL/GenBank/DDBJ whole genome shotgun (WGS) entry which is preliminary data.</text>
</comment>
<evidence type="ECO:0000313" key="2">
    <source>
        <dbReference type="EMBL" id="PYC76824.1"/>
    </source>
</evidence>
<feature type="transmembrane region" description="Helical" evidence="1">
    <location>
        <begin position="53"/>
        <end position="72"/>
    </location>
</feature>
<keyword evidence="3" id="KW-1185">Reference proteome</keyword>
<keyword evidence="1" id="KW-0472">Membrane</keyword>
<proteinExistence type="predicted"/>
<feature type="transmembrane region" description="Helical" evidence="1">
    <location>
        <begin position="30"/>
        <end position="47"/>
    </location>
</feature>
<evidence type="ECO:0000313" key="3">
    <source>
        <dbReference type="Proteomes" id="UP000248039"/>
    </source>
</evidence>
<dbReference type="OrthoDB" id="9807744at2"/>
<feature type="transmembrane region" description="Helical" evidence="1">
    <location>
        <begin position="93"/>
        <end position="117"/>
    </location>
</feature>